<sequence length="331" mass="35372">MKRWIEVDDRSAIAAVRRLSRRHASALGLSEARVEELAIVVTEATTNIVRYAGSGRVLIEAVRTPVSEKLVLVFTDNGPGIANIDMMMRDGTSTSESAGLGLGAIQRLSDSFDVFSSAEAGTTIVCTFEVMNNLPVGLGLEVDGLRVCYPTENTCGDAWMIRHLPPFVDVLLCDGLGHGPKAAEAADELIALSQDGCAAPSETIARLSEELIGHRGAVVAMVRLDMDARVLSYAGIGNITTMIVGAQGIKRFAVRDGRIGGPAVKGFEETRELEVGDVLIMHSDGLTTLREGDLNPALLNRSPLLIAGFLLDRMFRGRDDASIVVARVKGE</sequence>
<dbReference type="InterPro" id="IPR039248">
    <property type="entry name" value="Ptase_RsbX"/>
</dbReference>
<feature type="domain" description="Histidine kinase/HSP90-like ATPase" evidence="2">
    <location>
        <begin position="32"/>
        <end position="132"/>
    </location>
</feature>
<dbReference type="GO" id="GO:0005524">
    <property type="term" value="F:ATP binding"/>
    <property type="evidence" value="ECO:0007669"/>
    <property type="project" value="UniProtKB-KW"/>
</dbReference>
<accession>A0A939J8U0</accession>
<keyword evidence="4" id="KW-1185">Reference proteome</keyword>
<proteinExistence type="predicted"/>
<dbReference type="Pfam" id="PF07228">
    <property type="entry name" value="SpoIIE"/>
    <property type="match status" value="1"/>
</dbReference>
<dbReference type="Proteomes" id="UP000664779">
    <property type="component" value="Unassembled WGS sequence"/>
</dbReference>
<dbReference type="PANTHER" id="PTHR35801">
    <property type="entry name" value="PHOSPHOSERINE PHOSPHATASE RSBX"/>
    <property type="match status" value="1"/>
</dbReference>
<dbReference type="Gene3D" id="3.30.565.10">
    <property type="entry name" value="Histidine kinase-like ATPase, C-terminal domain"/>
    <property type="match status" value="1"/>
</dbReference>
<dbReference type="Pfam" id="PF13581">
    <property type="entry name" value="HATPase_c_2"/>
    <property type="match status" value="1"/>
</dbReference>
<dbReference type="SUPFAM" id="SSF81606">
    <property type="entry name" value="PP2C-like"/>
    <property type="match status" value="1"/>
</dbReference>
<dbReference type="InterPro" id="IPR036890">
    <property type="entry name" value="HATPase_C_sf"/>
</dbReference>
<organism evidence="3 4">
    <name type="scientific">Roseibium limicola</name>
    <dbReference type="NCBI Taxonomy" id="2816037"/>
    <lineage>
        <taxon>Bacteria</taxon>
        <taxon>Pseudomonadati</taxon>
        <taxon>Pseudomonadota</taxon>
        <taxon>Alphaproteobacteria</taxon>
        <taxon>Hyphomicrobiales</taxon>
        <taxon>Stappiaceae</taxon>
        <taxon>Roseibium</taxon>
    </lineage>
</organism>
<keyword evidence="3" id="KW-0067">ATP-binding</keyword>
<keyword evidence="3" id="KW-0547">Nucleotide-binding</keyword>
<dbReference type="AlphaFoldDB" id="A0A939J8U0"/>
<evidence type="ECO:0000313" key="3">
    <source>
        <dbReference type="EMBL" id="MBO0345219.1"/>
    </source>
</evidence>
<dbReference type="Gene3D" id="3.60.40.10">
    <property type="entry name" value="PPM-type phosphatase domain"/>
    <property type="match status" value="1"/>
</dbReference>
<dbReference type="InterPro" id="IPR003594">
    <property type="entry name" value="HATPase_dom"/>
</dbReference>
<dbReference type="SUPFAM" id="SSF55874">
    <property type="entry name" value="ATPase domain of HSP90 chaperone/DNA topoisomerase II/histidine kinase"/>
    <property type="match status" value="1"/>
</dbReference>
<gene>
    <name evidence="3" type="ORF">J0X15_08305</name>
</gene>
<evidence type="ECO:0000313" key="4">
    <source>
        <dbReference type="Proteomes" id="UP000664779"/>
    </source>
</evidence>
<name>A0A939J8U0_9HYPH</name>
<protein>
    <submittedName>
        <fullName evidence="3">ATP-binding protein</fullName>
    </submittedName>
</protein>
<evidence type="ECO:0000259" key="1">
    <source>
        <dbReference type="SMART" id="SM00331"/>
    </source>
</evidence>
<reference evidence="3" key="1">
    <citation type="submission" date="2021-03" db="EMBL/GenBank/DDBJ databases">
        <title>Roseibium sp. CAU 1637 isolated from Incheon.</title>
        <authorList>
            <person name="Kim W."/>
        </authorList>
    </citation>
    <scope>NUCLEOTIDE SEQUENCE</scope>
    <source>
        <strain evidence="3">CAU 1637</strain>
    </source>
</reference>
<comment type="caution">
    <text evidence="3">The sequence shown here is derived from an EMBL/GenBank/DDBJ whole genome shotgun (WGS) entry which is preliminary data.</text>
</comment>
<dbReference type="CDD" id="cd16934">
    <property type="entry name" value="HATPase_RsbT-like"/>
    <property type="match status" value="1"/>
</dbReference>
<dbReference type="EMBL" id="JAFLNF010000003">
    <property type="protein sequence ID" value="MBO0345219.1"/>
    <property type="molecule type" value="Genomic_DNA"/>
</dbReference>
<feature type="domain" description="PPM-type phosphatase" evidence="1">
    <location>
        <begin position="137"/>
        <end position="328"/>
    </location>
</feature>
<evidence type="ECO:0000259" key="2">
    <source>
        <dbReference type="SMART" id="SM00387"/>
    </source>
</evidence>
<dbReference type="RefSeq" id="WP_206939635.1">
    <property type="nucleotide sequence ID" value="NZ_JAFLNF010000003.1"/>
</dbReference>
<dbReference type="InterPro" id="IPR036457">
    <property type="entry name" value="PPM-type-like_dom_sf"/>
</dbReference>
<dbReference type="SMART" id="SM00331">
    <property type="entry name" value="PP2C_SIG"/>
    <property type="match status" value="1"/>
</dbReference>
<dbReference type="SMART" id="SM00387">
    <property type="entry name" value="HATPase_c"/>
    <property type="match status" value="1"/>
</dbReference>
<dbReference type="InterPro" id="IPR001932">
    <property type="entry name" value="PPM-type_phosphatase-like_dom"/>
</dbReference>
<dbReference type="PANTHER" id="PTHR35801:SF1">
    <property type="entry name" value="PHOSPHOSERINE PHOSPHATASE RSBX"/>
    <property type="match status" value="1"/>
</dbReference>